<evidence type="ECO:0000313" key="2">
    <source>
        <dbReference type="Proteomes" id="UP000717696"/>
    </source>
</evidence>
<dbReference type="InterPro" id="IPR035994">
    <property type="entry name" value="Nucleoside_phosphorylase_sf"/>
</dbReference>
<dbReference type="Gene3D" id="3.40.50.1580">
    <property type="entry name" value="Nucleoside phosphorylase domain"/>
    <property type="match status" value="1"/>
</dbReference>
<name>A0A9P9IE85_9HYPO</name>
<evidence type="ECO:0000313" key="1">
    <source>
        <dbReference type="EMBL" id="KAH7116642.1"/>
    </source>
</evidence>
<dbReference type="OrthoDB" id="5093701at2759"/>
<dbReference type="SUPFAM" id="SSF53167">
    <property type="entry name" value="Purine and uridine phosphorylases"/>
    <property type="match status" value="1"/>
</dbReference>
<reference evidence="1" key="1">
    <citation type="journal article" date="2021" name="Nat. Commun.">
        <title>Genetic determinants of endophytism in the Arabidopsis root mycobiome.</title>
        <authorList>
            <person name="Mesny F."/>
            <person name="Miyauchi S."/>
            <person name="Thiergart T."/>
            <person name="Pickel B."/>
            <person name="Atanasova L."/>
            <person name="Karlsson M."/>
            <person name="Huettel B."/>
            <person name="Barry K.W."/>
            <person name="Haridas S."/>
            <person name="Chen C."/>
            <person name="Bauer D."/>
            <person name="Andreopoulos W."/>
            <person name="Pangilinan J."/>
            <person name="LaButti K."/>
            <person name="Riley R."/>
            <person name="Lipzen A."/>
            <person name="Clum A."/>
            <person name="Drula E."/>
            <person name="Henrissat B."/>
            <person name="Kohler A."/>
            <person name="Grigoriev I.V."/>
            <person name="Martin F.M."/>
            <person name="Hacquard S."/>
        </authorList>
    </citation>
    <scope>NUCLEOTIDE SEQUENCE</scope>
    <source>
        <strain evidence="1">MPI-CAGE-AT-0021</strain>
    </source>
</reference>
<comment type="caution">
    <text evidence="1">The sequence shown here is derived from an EMBL/GenBank/DDBJ whole genome shotgun (WGS) entry which is preliminary data.</text>
</comment>
<proteinExistence type="predicted"/>
<dbReference type="Proteomes" id="UP000717696">
    <property type="component" value="Unassembled WGS sequence"/>
</dbReference>
<sequence length="60" mass="6119">MPGKGKANAAAVDANCHASFPNVKLALIVGISGVIPFGPNGNEIILSDVIISNGIIQYDL</sequence>
<protein>
    <recommendedName>
        <fullName evidence="3">Nucleoside phosphorylase domain-containing protein</fullName>
    </recommendedName>
</protein>
<dbReference type="GO" id="GO:0009116">
    <property type="term" value="P:nucleoside metabolic process"/>
    <property type="evidence" value="ECO:0007669"/>
    <property type="project" value="InterPro"/>
</dbReference>
<dbReference type="GO" id="GO:0003824">
    <property type="term" value="F:catalytic activity"/>
    <property type="evidence" value="ECO:0007669"/>
    <property type="project" value="InterPro"/>
</dbReference>
<evidence type="ECO:0008006" key="3">
    <source>
        <dbReference type="Google" id="ProtNLM"/>
    </source>
</evidence>
<feature type="non-terminal residue" evidence="1">
    <location>
        <position position="60"/>
    </location>
</feature>
<dbReference type="AlphaFoldDB" id="A0A9P9IE85"/>
<keyword evidence="2" id="KW-1185">Reference proteome</keyword>
<gene>
    <name evidence="1" type="ORF">B0J13DRAFT_571457</name>
</gene>
<organism evidence="1 2">
    <name type="scientific">Dactylonectria estremocensis</name>
    <dbReference type="NCBI Taxonomy" id="1079267"/>
    <lineage>
        <taxon>Eukaryota</taxon>
        <taxon>Fungi</taxon>
        <taxon>Dikarya</taxon>
        <taxon>Ascomycota</taxon>
        <taxon>Pezizomycotina</taxon>
        <taxon>Sordariomycetes</taxon>
        <taxon>Hypocreomycetidae</taxon>
        <taxon>Hypocreales</taxon>
        <taxon>Nectriaceae</taxon>
        <taxon>Dactylonectria</taxon>
    </lineage>
</organism>
<accession>A0A9P9IE85</accession>
<dbReference type="EMBL" id="JAGMUU010000035">
    <property type="protein sequence ID" value="KAH7116642.1"/>
    <property type="molecule type" value="Genomic_DNA"/>
</dbReference>